<organism evidence="2 3">
    <name type="scientific">Candidatus Terrybacteria bacterium RIFCSPHIGHO2_01_FULL_43_35</name>
    <dbReference type="NCBI Taxonomy" id="1802361"/>
    <lineage>
        <taxon>Bacteria</taxon>
        <taxon>Candidatus Terryibacteriota</taxon>
    </lineage>
</organism>
<dbReference type="EMBL" id="MHSR01000013">
    <property type="protein sequence ID" value="OHA46609.1"/>
    <property type="molecule type" value="Genomic_DNA"/>
</dbReference>
<feature type="chain" id="PRO_5009583894" description="Lipoprotein" evidence="1">
    <location>
        <begin position="23"/>
        <end position="196"/>
    </location>
</feature>
<sequence length="196" mass="22044">MKRIAALLVIPLTFLVASCASGVGDIELGDGQHSSAQEYTWHVYYNQGNVQAFDYYTDSEPVFVQGRDPQVVLANAREANGVVLTNNIYNTLTINVDPTHSVEINKQPASGDASDPNDFEWRVTWIHEDGTKTVFYTHHQPRSIWANTSFSDSVLEMTSVSIYSFNANLQRYSTYYLVAPDDLITIESRPKSGWRN</sequence>
<dbReference type="PROSITE" id="PS51257">
    <property type="entry name" value="PROKAR_LIPOPROTEIN"/>
    <property type="match status" value="1"/>
</dbReference>
<protein>
    <recommendedName>
        <fullName evidence="4">Lipoprotein</fullName>
    </recommendedName>
</protein>
<accession>A0A1G2PFS5</accession>
<reference evidence="2 3" key="1">
    <citation type="journal article" date="2016" name="Nat. Commun.">
        <title>Thousands of microbial genomes shed light on interconnected biogeochemical processes in an aquifer system.</title>
        <authorList>
            <person name="Anantharaman K."/>
            <person name="Brown C.T."/>
            <person name="Hug L.A."/>
            <person name="Sharon I."/>
            <person name="Castelle C.J."/>
            <person name="Probst A.J."/>
            <person name="Thomas B.C."/>
            <person name="Singh A."/>
            <person name="Wilkins M.J."/>
            <person name="Karaoz U."/>
            <person name="Brodie E.L."/>
            <person name="Williams K.H."/>
            <person name="Hubbard S.S."/>
            <person name="Banfield J.F."/>
        </authorList>
    </citation>
    <scope>NUCLEOTIDE SEQUENCE [LARGE SCALE GENOMIC DNA]</scope>
</reference>
<evidence type="ECO:0008006" key="4">
    <source>
        <dbReference type="Google" id="ProtNLM"/>
    </source>
</evidence>
<comment type="caution">
    <text evidence="2">The sequence shown here is derived from an EMBL/GenBank/DDBJ whole genome shotgun (WGS) entry which is preliminary data.</text>
</comment>
<gene>
    <name evidence="2" type="ORF">A2828_01740</name>
</gene>
<evidence type="ECO:0000313" key="3">
    <source>
        <dbReference type="Proteomes" id="UP000178869"/>
    </source>
</evidence>
<proteinExistence type="predicted"/>
<dbReference type="AlphaFoldDB" id="A0A1G2PFS5"/>
<name>A0A1G2PFS5_9BACT</name>
<evidence type="ECO:0000256" key="1">
    <source>
        <dbReference type="SAM" id="SignalP"/>
    </source>
</evidence>
<keyword evidence="1" id="KW-0732">Signal</keyword>
<evidence type="ECO:0000313" key="2">
    <source>
        <dbReference type="EMBL" id="OHA46609.1"/>
    </source>
</evidence>
<feature type="signal peptide" evidence="1">
    <location>
        <begin position="1"/>
        <end position="22"/>
    </location>
</feature>
<dbReference type="Proteomes" id="UP000178869">
    <property type="component" value="Unassembled WGS sequence"/>
</dbReference>